<dbReference type="Pfam" id="PF03711">
    <property type="entry name" value="OKR_DC_1_C"/>
    <property type="match status" value="1"/>
</dbReference>
<dbReference type="Gene3D" id="3.40.640.10">
    <property type="entry name" value="Type I PLP-dependent aspartate aminotransferase-like (Major domain)"/>
    <property type="match status" value="1"/>
</dbReference>
<feature type="domain" description="Orn/Lys/Arg decarboxylases family 1 pyridoxal-P attachment site" evidence="6">
    <location>
        <begin position="223"/>
        <end position="237"/>
    </location>
</feature>
<keyword evidence="8" id="KW-1185">Reference proteome</keyword>
<dbReference type="InterPro" id="IPR000310">
    <property type="entry name" value="Orn/Lys/Arg_deCO2ase_major_dom"/>
</dbReference>
<dbReference type="SUPFAM" id="SSF53383">
    <property type="entry name" value="PLP-dependent transferases"/>
    <property type="match status" value="1"/>
</dbReference>
<dbReference type="PANTHER" id="PTHR43277:SF4">
    <property type="entry name" value="ARGININE DECARBOXYLASE"/>
    <property type="match status" value="1"/>
</dbReference>
<evidence type="ECO:0000256" key="3">
    <source>
        <dbReference type="ARBA" id="ARBA00022793"/>
    </source>
</evidence>
<keyword evidence="7" id="KW-0503">Monooxygenase</keyword>
<dbReference type="AlphaFoldDB" id="A0A134CJG7"/>
<evidence type="ECO:0000256" key="4">
    <source>
        <dbReference type="ARBA" id="ARBA00022898"/>
    </source>
</evidence>
<keyword evidence="3" id="KW-0210">Decarboxylase</keyword>
<dbReference type="PANTHER" id="PTHR43277">
    <property type="entry name" value="ARGININE DECARBOXYLASE"/>
    <property type="match status" value="1"/>
</dbReference>
<accession>A0A134CJG7</accession>
<dbReference type="InterPro" id="IPR036633">
    <property type="entry name" value="Prn/Lys/Arg_de-COase_C_sf"/>
</dbReference>
<name>A0A134CJG7_9FIRM</name>
<proteinExistence type="inferred from homology"/>
<gene>
    <name evidence="7" type="ORF">HMPREF3182_00478</name>
</gene>
<evidence type="ECO:0000259" key="6">
    <source>
        <dbReference type="PROSITE" id="PS00703"/>
    </source>
</evidence>
<keyword evidence="7" id="KW-0560">Oxidoreductase</keyword>
<dbReference type="GO" id="GO:0016831">
    <property type="term" value="F:carboxy-lyase activity"/>
    <property type="evidence" value="ECO:0007669"/>
    <property type="project" value="UniProtKB-KW"/>
</dbReference>
<comment type="caution">
    <text evidence="7">The sequence shown here is derived from an EMBL/GenBank/DDBJ whole genome shotgun (WGS) entry which is preliminary data.</text>
</comment>
<comment type="cofactor">
    <cofactor evidence="1">
        <name>pyridoxal 5'-phosphate</name>
        <dbReference type="ChEBI" id="CHEBI:597326"/>
    </cofactor>
</comment>
<dbReference type="STRING" id="1588748.HMPREF3182_00478"/>
<keyword evidence="4" id="KW-0663">Pyridoxal phosphate</keyword>
<dbReference type="PATRIC" id="fig|1588748.3.peg.461"/>
<dbReference type="InterPro" id="IPR008286">
    <property type="entry name" value="Prn/Lys/Arg_de-COase_C"/>
</dbReference>
<dbReference type="GO" id="GO:0004497">
    <property type="term" value="F:monooxygenase activity"/>
    <property type="evidence" value="ECO:0007669"/>
    <property type="project" value="UniProtKB-KW"/>
</dbReference>
<reference evidence="8" key="1">
    <citation type="submission" date="2016-01" db="EMBL/GenBank/DDBJ databases">
        <authorList>
            <person name="Mitreva M."/>
            <person name="Pepin K.H."/>
            <person name="Mihindukulasuriya K.A."/>
            <person name="Fulton R."/>
            <person name="Fronick C."/>
            <person name="O'Laughlin M."/>
            <person name="Miner T."/>
            <person name="Herter B."/>
            <person name="Rosa B.A."/>
            <person name="Cordes M."/>
            <person name="Tomlinson C."/>
            <person name="Wollam A."/>
            <person name="Palsikar V.B."/>
            <person name="Mardis E.R."/>
            <person name="Wilson R.K."/>
        </authorList>
    </citation>
    <scope>NUCLEOTIDE SEQUENCE [LARGE SCALE GENOMIC DNA]</scope>
    <source>
        <strain evidence="8">KA00182</strain>
    </source>
</reference>
<evidence type="ECO:0000256" key="2">
    <source>
        <dbReference type="ARBA" id="ARBA00010671"/>
    </source>
</evidence>
<dbReference type="RefSeq" id="WP_062485276.1">
    <property type="nucleotide sequence ID" value="NZ_KQ960933.1"/>
</dbReference>
<protein>
    <submittedName>
        <fullName evidence="7">Putative arginine 2-monooxygenase</fullName>
    </submittedName>
</protein>
<dbReference type="PROSITE" id="PS00703">
    <property type="entry name" value="OKR_DC_1"/>
    <property type="match status" value="1"/>
</dbReference>
<evidence type="ECO:0000313" key="8">
    <source>
        <dbReference type="Proteomes" id="UP000070160"/>
    </source>
</evidence>
<keyword evidence="5" id="KW-0456">Lyase</keyword>
<dbReference type="Proteomes" id="UP000070160">
    <property type="component" value="Unassembled WGS sequence"/>
</dbReference>
<dbReference type="InterPro" id="IPR015424">
    <property type="entry name" value="PyrdxlP-dep_Trfase"/>
</dbReference>
<evidence type="ECO:0000313" key="7">
    <source>
        <dbReference type="EMBL" id="KXB92361.1"/>
    </source>
</evidence>
<dbReference type="Gene3D" id="3.90.100.10">
    <property type="entry name" value="Orn/Lys/Arg decarboxylase, C-terminal domain"/>
    <property type="match status" value="1"/>
</dbReference>
<dbReference type="Pfam" id="PF01276">
    <property type="entry name" value="OKR_DC_1"/>
    <property type="match status" value="1"/>
</dbReference>
<evidence type="ECO:0000256" key="5">
    <source>
        <dbReference type="ARBA" id="ARBA00023239"/>
    </source>
</evidence>
<evidence type="ECO:0000256" key="1">
    <source>
        <dbReference type="ARBA" id="ARBA00001933"/>
    </source>
</evidence>
<organism evidence="7 8">
    <name type="scientific">Megasphaera hutchinsoni</name>
    <dbReference type="NCBI Taxonomy" id="1588748"/>
    <lineage>
        <taxon>Bacteria</taxon>
        <taxon>Bacillati</taxon>
        <taxon>Bacillota</taxon>
        <taxon>Negativicutes</taxon>
        <taxon>Veillonellales</taxon>
        <taxon>Veillonellaceae</taxon>
        <taxon>Megasphaera</taxon>
    </lineage>
</organism>
<dbReference type="InterPro" id="IPR052357">
    <property type="entry name" value="Orn_Lys_Arg_decarboxylase-I"/>
</dbReference>
<sequence length="487" mass="53532">MDVVNQQRAPFVEALEAYCQLHMVPFHTPGHKLGHQSSAYQKMLFGEALIRDLGVMYALDDLFQPKGALREAMDLAADLYGAGHTFFSVNGTTACVEAMLLAVCQAGDEIILSREAHKSVFHGILLSRTIPVYVSSQFAEKEQVSLGPTLEDIKATVDSHPHAKALMLTYPTYDGIAIDLPSIIQYAHENGLYVLVDEAHGAHLPFHPDLPPEALACGADCVAQSTHKLAGSLTQTSMLHCRQGFPYVERMARAMEIVQSTSPHYWFLASLDSARQQLAVEGKVLLAKTMELARYAREELNKLPGIYVWGREVERYTGVIGVDETKIVIDFADLGLMGVQAEKELRKQGIEVELVAGTHVLVLITIGDDMESIQALIKACQIISSNHKVHKVQAVKELPLPQPEVVITPGEAWNKTLEQIPFAQANQRIAGETILFYPPGIPVVAIGERITSLCIAYIQKKMNEGYVPHGASDHTLKTILVVKDGKE</sequence>
<comment type="similarity">
    <text evidence="2">Belongs to the Orn/Lys/Arg decarboxylase class-I family.</text>
</comment>
<dbReference type="InterPro" id="IPR015421">
    <property type="entry name" value="PyrdxlP-dep_Trfase_major"/>
</dbReference>
<dbReference type="EMBL" id="LSDT01000014">
    <property type="protein sequence ID" value="KXB92361.1"/>
    <property type="molecule type" value="Genomic_DNA"/>
</dbReference>
<dbReference type="SUPFAM" id="SSF55904">
    <property type="entry name" value="Ornithine decarboxylase C-terminal domain"/>
    <property type="match status" value="1"/>
</dbReference>